<organism evidence="1 2">
    <name type="scientific">Linum trigynum</name>
    <dbReference type="NCBI Taxonomy" id="586398"/>
    <lineage>
        <taxon>Eukaryota</taxon>
        <taxon>Viridiplantae</taxon>
        <taxon>Streptophyta</taxon>
        <taxon>Embryophyta</taxon>
        <taxon>Tracheophyta</taxon>
        <taxon>Spermatophyta</taxon>
        <taxon>Magnoliopsida</taxon>
        <taxon>eudicotyledons</taxon>
        <taxon>Gunneridae</taxon>
        <taxon>Pentapetalae</taxon>
        <taxon>rosids</taxon>
        <taxon>fabids</taxon>
        <taxon>Malpighiales</taxon>
        <taxon>Linaceae</taxon>
        <taxon>Linum</taxon>
    </lineage>
</organism>
<proteinExistence type="predicted"/>
<protein>
    <recommendedName>
        <fullName evidence="3">Secreted protein</fullName>
    </recommendedName>
</protein>
<sequence>MYTRSRKKKGRRSMVMIMVILSPNLYSREEGSHRTPGRIGVQLSPRLPPQAQPEAEPLAPLARSKMASEESAWYLFPVRRSPLWIGF</sequence>
<evidence type="ECO:0000313" key="2">
    <source>
        <dbReference type="Proteomes" id="UP001497516"/>
    </source>
</evidence>
<dbReference type="EMBL" id="OZ034814">
    <property type="protein sequence ID" value="CAL1359911.1"/>
    <property type="molecule type" value="Genomic_DNA"/>
</dbReference>
<name>A0AAV2CWH1_9ROSI</name>
<evidence type="ECO:0008006" key="3">
    <source>
        <dbReference type="Google" id="ProtNLM"/>
    </source>
</evidence>
<dbReference type="AlphaFoldDB" id="A0AAV2CWH1"/>
<reference evidence="1 2" key="1">
    <citation type="submission" date="2024-04" db="EMBL/GenBank/DDBJ databases">
        <authorList>
            <person name="Fracassetti M."/>
        </authorList>
    </citation>
    <scope>NUCLEOTIDE SEQUENCE [LARGE SCALE GENOMIC DNA]</scope>
</reference>
<keyword evidence="2" id="KW-1185">Reference proteome</keyword>
<dbReference type="Proteomes" id="UP001497516">
    <property type="component" value="Chromosome 10"/>
</dbReference>
<accession>A0AAV2CWH1</accession>
<gene>
    <name evidence="1" type="ORF">LTRI10_LOCUS7376</name>
</gene>
<evidence type="ECO:0000313" key="1">
    <source>
        <dbReference type="EMBL" id="CAL1359911.1"/>
    </source>
</evidence>